<keyword evidence="4" id="KW-0812">Transmembrane</keyword>
<dbReference type="EMBL" id="JASFZW010000006">
    <property type="protein sequence ID" value="KAK2077706.1"/>
    <property type="molecule type" value="Genomic_DNA"/>
</dbReference>
<proteinExistence type="inferred from homology"/>
<keyword evidence="5" id="KW-1133">Transmembrane helix</keyword>
<evidence type="ECO:0000256" key="2">
    <source>
        <dbReference type="ARBA" id="ARBA00022516"/>
    </source>
</evidence>
<dbReference type="GO" id="GO:0016020">
    <property type="term" value="C:membrane"/>
    <property type="evidence" value="ECO:0007669"/>
    <property type="project" value="UniProtKB-SubCell"/>
</dbReference>
<dbReference type="Gene3D" id="1.20.120.1760">
    <property type="match status" value="1"/>
</dbReference>
<gene>
    <name evidence="12" type="ORF">QBZ16_004552</name>
</gene>
<comment type="caution">
    <text evidence="12">The sequence shown here is derived from an EMBL/GenBank/DDBJ whole genome shotgun (WGS) entry which is preliminary data.</text>
</comment>
<evidence type="ECO:0000256" key="11">
    <source>
        <dbReference type="SAM" id="MobiDB-lite"/>
    </source>
</evidence>
<feature type="region of interest" description="Disordered" evidence="11">
    <location>
        <begin position="243"/>
        <end position="265"/>
    </location>
</feature>
<keyword evidence="8" id="KW-0594">Phospholipid biosynthesis</keyword>
<keyword evidence="2" id="KW-0444">Lipid biosynthesis</keyword>
<evidence type="ECO:0000256" key="7">
    <source>
        <dbReference type="ARBA" id="ARBA00023136"/>
    </source>
</evidence>
<dbReference type="PROSITE" id="PS00379">
    <property type="entry name" value="CDP_ALCOHOL_P_TRANSF"/>
    <property type="match status" value="1"/>
</dbReference>
<evidence type="ECO:0000256" key="8">
    <source>
        <dbReference type="ARBA" id="ARBA00023209"/>
    </source>
</evidence>
<keyword evidence="7" id="KW-0472">Membrane</keyword>
<dbReference type="PANTHER" id="PTHR14269">
    <property type="entry name" value="CDP-DIACYLGLYCEROL--GLYCEROL-3-PHOSPHATE 3-PHOSPHATIDYLTRANSFERASE-RELATED"/>
    <property type="match status" value="1"/>
</dbReference>
<sequence length="265" mass="27768">MLRRLNSFGGLRACLDGLVAPELDIVPAFKSTGWSRSEVLNLPNTLSLSRAIAGPVIYSWILQHEWSLVLPGIAIAALTDWLDGVAARKLNQHSVLGSYLDPIADKILIGSVTLGLAQADILPMPLAAVIIGRDLGLVLGGFLMRARSLKWRWPGAAEFFRLGGGQEAAPAVAPLLVSKANTCFQLTLLGGCALQGFTQGAFPTPEALYGLGVLTAGTTVWSAAAYMRAFLGLSHQTTGAQQSAQAASQSLNGQQKGGHRAAGGK</sequence>
<accession>A0AAD9IG06</accession>
<evidence type="ECO:0000256" key="10">
    <source>
        <dbReference type="RuleBase" id="RU003750"/>
    </source>
</evidence>
<evidence type="ECO:0000256" key="1">
    <source>
        <dbReference type="ARBA" id="ARBA00004141"/>
    </source>
</evidence>
<keyword evidence="13" id="KW-1185">Reference proteome</keyword>
<dbReference type="InterPro" id="IPR048254">
    <property type="entry name" value="CDP_ALCOHOL_P_TRANSF_CS"/>
</dbReference>
<evidence type="ECO:0000256" key="6">
    <source>
        <dbReference type="ARBA" id="ARBA00023098"/>
    </source>
</evidence>
<keyword evidence="9" id="KW-1208">Phospholipid metabolism</keyword>
<dbReference type="GO" id="GO:0032049">
    <property type="term" value="P:cardiolipin biosynthetic process"/>
    <property type="evidence" value="ECO:0007669"/>
    <property type="project" value="TreeGrafter"/>
</dbReference>
<keyword evidence="6" id="KW-0443">Lipid metabolism</keyword>
<evidence type="ECO:0000313" key="12">
    <source>
        <dbReference type="EMBL" id="KAK2077706.1"/>
    </source>
</evidence>
<comment type="similarity">
    <text evidence="10">Belongs to the CDP-alcohol phosphatidyltransferase class-I family.</text>
</comment>
<comment type="subcellular location">
    <subcellularLocation>
        <location evidence="1">Membrane</location>
        <topology evidence="1">Multi-pass membrane protein</topology>
    </subcellularLocation>
</comment>
<keyword evidence="3 10" id="KW-0808">Transferase</keyword>
<evidence type="ECO:0000313" key="13">
    <source>
        <dbReference type="Proteomes" id="UP001255856"/>
    </source>
</evidence>
<dbReference type="Proteomes" id="UP001255856">
    <property type="component" value="Unassembled WGS sequence"/>
</dbReference>
<name>A0AAD9IG06_PROWI</name>
<dbReference type="InterPro" id="IPR000462">
    <property type="entry name" value="CDP-OH_P_trans"/>
</dbReference>
<dbReference type="AlphaFoldDB" id="A0AAD9IG06"/>
<evidence type="ECO:0000256" key="9">
    <source>
        <dbReference type="ARBA" id="ARBA00023264"/>
    </source>
</evidence>
<reference evidence="12" key="1">
    <citation type="submission" date="2021-01" db="EMBL/GenBank/DDBJ databases">
        <authorList>
            <person name="Eckstrom K.M.E."/>
        </authorList>
    </citation>
    <scope>NUCLEOTIDE SEQUENCE</scope>
    <source>
        <strain evidence="12">UVCC 0001</strain>
    </source>
</reference>
<evidence type="ECO:0000256" key="3">
    <source>
        <dbReference type="ARBA" id="ARBA00022679"/>
    </source>
</evidence>
<dbReference type="GO" id="GO:0005739">
    <property type="term" value="C:mitochondrion"/>
    <property type="evidence" value="ECO:0007669"/>
    <property type="project" value="TreeGrafter"/>
</dbReference>
<dbReference type="InterPro" id="IPR043130">
    <property type="entry name" value="CDP-OH_PTrfase_TM_dom"/>
</dbReference>
<evidence type="ECO:0000256" key="4">
    <source>
        <dbReference type="ARBA" id="ARBA00022692"/>
    </source>
</evidence>
<dbReference type="Pfam" id="PF01066">
    <property type="entry name" value="CDP-OH_P_transf"/>
    <property type="match status" value="1"/>
</dbReference>
<dbReference type="InterPro" id="IPR050324">
    <property type="entry name" value="CDP-alcohol_PTase-I"/>
</dbReference>
<organism evidence="12 13">
    <name type="scientific">Prototheca wickerhamii</name>
    <dbReference type="NCBI Taxonomy" id="3111"/>
    <lineage>
        <taxon>Eukaryota</taxon>
        <taxon>Viridiplantae</taxon>
        <taxon>Chlorophyta</taxon>
        <taxon>core chlorophytes</taxon>
        <taxon>Trebouxiophyceae</taxon>
        <taxon>Chlorellales</taxon>
        <taxon>Chlorellaceae</taxon>
        <taxon>Prototheca</taxon>
    </lineage>
</organism>
<protein>
    <submittedName>
        <fullName evidence="12">Uncharacterized protein</fullName>
    </submittedName>
</protein>
<dbReference type="GO" id="GO:0043337">
    <property type="term" value="F:cardiolipin synthase (CMP-forming)"/>
    <property type="evidence" value="ECO:0007669"/>
    <property type="project" value="TreeGrafter"/>
</dbReference>
<evidence type="ECO:0000256" key="5">
    <source>
        <dbReference type="ARBA" id="ARBA00022989"/>
    </source>
</evidence>
<dbReference type="PANTHER" id="PTHR14269:SF60">
    <property type="entry name" value="CARDIOLIPIN SYNTHASE (CMP-FORMING)"/>
    <property type="match status" value="1"/>
</dbReference>